<accession>A0A914RG17</accession>
<reference evidence="2" key="1">
    <citation type="submission" date="2022-11" db="UniProtKB">
        <authorList>
            <consortium name="WormBaseParasite"/>
        </authorList>
    </citation>
    <scope>IDENTIFICATION</scope>
</reference>
<evidence type="ECO:0000313" key="2">
    <source>
        <dbReference type="WBParaSite" id="PEQ_0000526001-mRNA-1"/>
    </source>
</evidence>
<organism evidence="1 2">
    <name type="scientific">Parascaris equorum</name>
    <name type="common">Equine roundworm</name>
    <dbReference type="NCBI Taxonomy" id="6256"/>
    <lineage>
        <taxon>Eukaryota</taxon>
        <taxon>Metazoa</taxon>
        <taxon>Ecdysozoa</taxon>
        <taxon>Nematoda</taxon>
        <taxon>Chromadorea</taxon>
        <taxon>Rhabditida</taxon>
        <taxon>Spirurina</taxon>
        <taxon>Ascaridomorpha</taxon>
        <taxon>Ascaridoidea</taxon>
        <taxon>Ascarididae</taxon>
        <taxon>Parascaris</taxon>
    </lineage>
</organism>
<protein>
    <submittedName>
        <fullName evidence="2">Uncharacterized protein</fullName>
    </submittedName>
</protein>
<evidence type="ECO:0000313" key="1">
    <source>
        <dbReference type="Proteomes" id="UP000887564"/>
    </source>
</evidence>
<dbReference type="AlphaFoldDB" id="A0A914RG17"/>
<dbReference type="WBParaSite" id="PEQ_0000526001-mRNA-1">
    <property type="protein sequence ID" value="PEQ_0000526001-mRNA-1"/>
    <property type="gene ID" value="PEQ_0000526001"/>
</dbReference>
<sequence>MRILLKKSTVRSPLVLSNGNWLIVKNDSKNSSYRQISSTITRLSLSFTRRFVVTMHVNSGIRQQMMQK</sequence>
<proteinExistence type="predicted"/>
<name>A0A914RG17_PAREQ</name>
<keyword evidence="1" id="KW-1185">Reference proteome</keyword>
<dbReference type="Proteomes" id="UP000887564">
    <property type="component" value="Unplaced"/>
</dbReference>